<proteinExistence type="inferred from homology"/>
<dbReference type="Proteomes" id="UP001186944">
    <property type="component" value="Unassembled WGS sequence"/>
</dbReference>
<evidence type="ECO:0000256" key="6">
    <source>
        <dbReference type="ARBA" id="ARBA00038073"/>
    </source>
</evidence>
<protein>
    <recommendedName>
        <fullName evidence="7">Large ribosomal subunit protein mL45</fullName>
    </recommendedName>
    <alternativeName>
        <fullName evidence="8">39S ribosomal protein L45, mitochondrial</fullName>
    </alternativeName>
</protein>
<keyword evidence="12" id="KW-1185">Reference proteome</keyword>
<comment type="caution">
    <text evidence="11">The sequence shown here is derived from an EMBL/GenBank/DDBJ whole genome shotgun (WGS) entry which is preliminary data.</text>
</comment>
<evidence type="ECO:0000256" key="8">
    <source>
        <dbReference type="ARBA" id="ARBA00043031"/>
    </source>
</evidence>
<feature type="region of interest" description="Disordered" evidence="9">
    <location>
        <begin position="112"/>
        <end position="146"/>
    </location>
</feature>
<keyword evidence="4" id="KW-0496">Mitochondrion</keyword>
<accession>A0AA88YSP3</accession>
<evidence type="ECO:0000256" key="3">
    <source>
        <dbReference type="ARBA" id="ARBA00022980"/>
    </source>
</evidence>
<evidence type="ECO:0000313" key="12">
    <source>
        <dbReference type="Proteomes" id="UP001186944"/>
    </source>
</evidence>
<comment type="similarity">
    <text evidence="6">Belongs to the mitochondrion-specific ribosomal protein mL45 family.</text>
</comment>
<dbReference type="GO" id="GO:0005739">
    <property type="term" value="C:mitochondrion"/>
    <property type="evidence" value="ECO:0007669"/>
    <property type="project" value="UniProtKB-SubCell"/>
</dbReference>
<name>A0AA88YSP3_PINIB</name>
<sequence length="146" mass="17137">MTHGMEKKTLRWKFVESVEPPRLVQARTMEAILKKNYYAQVTVRFHTKQIMALYDQFGRLMYGSNSIVKNILEYIVFEKHISNVYGNWRIHSKIVPDWMPEGDPIVKTFILDRPEKPPEKEEEEVLSQEAKEDENEAKGKDQPIAA</sequence>
<keyword evidence="5" id="KW-0687">Ribonucleoprotein</keyword>
<evidence type="ECO:0000256" key="7">
    <source>
        <dbReference type="ARBA" id="ARBA00039448"/>
    </source>
</evidence>
<dbReference type="SUPFAM" id="SSF54427">
    <property type="entry name" value="NTF2-like"/>
    <property type="match status" value="1"/>
</dbReference>
<dbReference type="InterPro" id="IPR051975">
    <property type="entry name" value="mtLSU_mL45"/>
</dbReference>
<gene>
    <name evidence="11" type="ORF">FSP39_015861</name>
</gene>
<keyword evidence="3" id="KW-0689">Ribosomal protein</keyword>
<dbReference type="Gene3D" id="3.10.450.240">
    <property type="match status" value="1"/>
</dbReference>
<dbReference type="Pfam" id="PF04280">
    <property type="entry name" value="Tim44"/>
    <property type="match status" value="1"/>
</dbReference>
<evidence type="ECO:0000256" key="5">
    <source>
        <dbReference type="ARBA" id="ARBA00023274"/>
    </source>
</evidence>
<evidence type="ECO:0000313" key="11">
    <source>
        <dbReference type="EMBL" id="KAK3106241.1"/>
    </source>
</evidence>
<reference evidence="11" key="1">
    <citation type="submission" date="2019-08" db="EMBL/GenBank/DDBJ databases">
        <title>The improved chromosome-level genome for the pearl oyster Pinctada fucata martensii using PacBio sequencing and Hi-C.</title>
        <authorList>
            <person name="Zheng Z."/>
        </authorList>
    </citation>
    <scope>NUCLEOTIDE SEQUENCE</scope>
    <source>
        <strain evidence="11">ZZ-2019</strain>
        <tissue evidence="11">Adductor muscle</tissue>
    </source>
</reference>
<feature type="domain" description="Tim44-like" evidence="10">
    <location>
        <begin position="8"/>
        <end position="92"/>
    </location>
</feature>
<dbReference type="GO" id="GO:1990904">
    <property type="term" value="C:ribonucleoprotein complex"/>
    <property type="evidence" value="ECO:0007669"/>
    <property type="project" value="UniProtKB-KW"/>
</dbReference>
<dbReference type="InterPro" id="IPR032710">
    <property type="entry name" value="NTF2-like_dom_sf"/>
</dbReference>
<dbReference type="InterPro" id="IPR007379">
    <property type="entry name" value="Tim44-like_dom"/>
</dbReference>
<evidence type="ECO:0000256" key="1">
    <source>
        <dbReference type="ARBA" id="ARBA00004173"/>
    </source>
</evidence>
<evidence type="ECO:0000256" key="9">
    <source>
        <dbReference type="SAM" id="MobiDB-lite"/>
    </source>
</evidence>
<dbReference type="PANTHER" id="PTHR28554">
    <property type="entry name" value="39S RIBOSOMAL PROTEIN L45, MITOCHONDRIAL"/>
    <property type="match status" value="1"/>
</dbReference>
<evidence type="ECO:0000259" key="10">
    <source>
        <dbReference type="Pfam" id="PF04280"/>
    </source>
</evidence>
<dbReference type="AlphaFoldDB" id="A0AA88YSP3"/>
<feature type="compositionally biased region" description="Basic and acidic residues" evidence="9">
    <location>
        <begin position="136"/>
        <end position="146"/>
    </location>
</feature>
<comment type="subcellular location">
    <subcellularLocation>
        <location evidence="1">Mitochondrion</location>
    </subcellularLocation>
</comment>
<organism evidence="11 12">
    <name type="scientific">Pinctada imbricata</name>
    <name type="common">Atlantic pearl-oyster</name>
    <name type="synonym">Pinctada martensii</name>
    <dbReference type="NCBI Taxonomy" id="66713"/>
    <lineage>
        <taxon>Eukaryota</taxon>
        <taxon>Metazoa</taxon>
        <taxon>Spiralia</taxon>
        <taxon>Lophotrochozoa</taxon>
        <taxon>Mollusca</taxon>
        <taxon>Bivalvia</taxon>
        <taxon>Autobranchia</taxon>
        <taxon>Pteriomorphia</taxon>
        <taxon>Pterioida</taxon>
        <taxon>Pterioidea</taxon>
        <taxon>Pteriidae</taxon>
        <taxon>Pinctada</taxon>
    </lineage>
</organism>
<dbReference type="GO" id="GO:0005840">
    <property type="term" value="C:ribosome"/>
    <property type="evidence" value="ECO:0007669"/>
    <property type="project" value="UniProtKB-KW"/>
</dbReference>
<dbReference type="EMBL" id="VSWD01000003">
    <property type="protein sequence ID" value="KAK3106241.1"/>
    <property type="molecule type" value="Genomic_DNA"/>
</dbReference>
<dbReference type="PANTHER" id="PTHR28554:SF1">
    <property type="entry name" value="LARGE RIBOSOMAL SUBUNIT PROTEIN ML45"/>
    <property type="match status" value="1"/>
</dbReference>
<keyword evidence="2" id="KW-0809">Transit peptide</keyword>
<evidence type="ECO:0000256" key="4">
    <source>
        <dbReference type="ARBA" id="ARBA00023128"/>
    </source>
</evidence>
<feature type="compositionally biased region" description="Acidic residues" evidence="9">
    <location>
        <begin position="120"/>
        <end position="135"/>
    </location>
</feature>
<evidence type="ECO:0000256" key="2">
    <source>
        <dbReference type="ARBA" id="ARBA00022946"/>
    </source>
</evidence>